<name>A0A2P6NDJ0_9EUKA</name>
<keyword evidence="2" id="KW-1185">Reference proteome</keyword>
<proteinExistence type="predicted"/>
<sequence length="412" mass="46858">MSYTTEEEENRPDDLLGYLTQQSGGKGKVLRDIMTTLCVNIERFSGIISHLASSSNVKEEISLIDILYNITEESQQANNGALTSQIATHFFQCIKDVPPTILLRVFAILNPPLTRIRDWRIQGDCLMCCQDMIADHSMYFGSLLKYWAQLSPALDQLTLLPIQRILSITENALVNRTIEITQLCGIEQQMGLLSQHMMDTALALLYPTGYNTNFRVTDPLKSIEEAIGNTNHNTSPQVSVLITGIFNYAMYLLSSLASNACSYRVALFGTQEPPYLQEMFHSLKDFLQRTIPHSPIQFFHCFLDTPILEQQVTTYQQWNLSLISAPHQMYPMFYFLSDDRNIYSSVSSTTILDMFAKAVHAKKMKLVKEPLLDITTVRILVLNVLKDRRQHLSTNLLQKTASIDPELFQLLK</sequence>
<dbReference type="InParanoid" id="A0A2P6NDJ0"/>
<comment type="caution">
    <text evidence="1">The sequence shown here is derived from an EMBL/GenBank/DDBJ whole genome shotgun (WGS) entry which is preliminary data.</text>
</comment>
<dbReference type="Proteomes" id="UP000241769">
    <property type="component" value="Unassembled WGS sequence"/>
</dbReference>
<evidence type="ECO:0000313" key="2">
    <source>
        <dbReference type="Proteomes" id="UP000241769"/>
    </source>
</evidence>
<gene>
    <name evidence="1" type="ORF">PROFUN_03717</name>
</gene>
<dbReference type="EMBL" id="MDYQ01000111">
    <property type="protein sequence ID" value="PRP82027.1"/>
    <property type="molecule type" value="Genomic_DNA"/>
</dbReference>
<dbReference type="AlphaFoldDB" id="A0A2P6NDJ0"/>
<accession>A0A2P6NDJ0</accession>
<reference evidence="1 2" key="1">
    <citation type="journal article" date="2018" name="Genome Biol. Evol.">
        <title>Multiple Roots of Fruiting Body Formation in Amoebozoa.</title>
        <authorList>
            <person name="Hillmann F."/>
            <person name="Forbes G."/>
            <person name="Novohradska S."/>
            <person name="Ferling I."/>
            <person name="Riege K."/>
            <person name="Groth M."/>
            <person name="Westermann M."/>
            <person name="Marz M."/>
            <person name="Spaller T."/>
            <person name="Winckler T."/>
            <person name="Schaap P."/>
            <person name="Glockner G."/>
        </authorList>
    </citation>
    <scope>NUCLEOTIDE SEQUENCE [LARGE SCALE GENOMIC DNA]</scope>
    <source>
        <strain evidence="1 2">Jena</strain>
    </source>
</reference>
<evidence type="ECO:0000313" key="1">
    <source>
        <dbReference type="EMBL" id="PRP82027.1"/>
    </source>
</evidence>
<organism evidence="1 2">
    <name type="scientific">Planoprotostelium fungivorum</name>
    <dbReference type="NCBI Taxonomy" id="1890364"/>
    <lineage>
        <taxon>Eukaryota</taxon>
        <taxon>Amoebozoa</taxon>
        <taxon>Evosea</taxon>
        <taxon>Variosea</taxon>
        <taxon>Cavosteliida</taxon>
        <taxon>Cavosteliaceae</taxon>
        <taxon>Planoprotostelium</taxon>
    </lineage>
</organism>
<protein>
    <submittedName>
        <fullName evidence="1">Uncharacterized protein</fullName>
    </submittedName>
</protein>